<dbReference type="RefSeq" id="XP_024745616.1">
    <property type="nucleotide sequence ID" value="XM_024891795.1"/>
</dbReference>
<organism evidence="2 3">
    <name type="scientific">Trichoderma citrinoviride</name>
    <dbReference type="NCBI Taxonomy" id="58853"/>
    <lineage>
        <taxon>Eukaryota</taxon>
        <taxon>Fungi</taxon>
        <taxon>Dikarya</taxon>
        <taxon>Ascomycota</taxon>
        <taxon>Pezizomycotina</taxon>
        <taxon>Sordariomycetes</taxon>
        <taxon>Hypocreomycetidae</taxon>
        <taxon>Hypocreales</taxon>
        <taxon>Hypocreaceae</taxon>
        <taxon>Trichoderma</taxon>
    </lineage>
</organism>
<dbReference type="AlphaFoldDB" id="A0A2T4AYZ5"/>
<sequence>MLQAQITVLSNENQLLRLQLRDAKRGNFAIFHCITEEEGEKVYLGRPRWARCGESFVLKARFPVQYPEAYGLYKCLHFVVYKTYSANVRAQPSKPLGRNIGSRMPEPHPDSEIIKLVSQDLMRAMEKVANTDEATQGMIPGLVCDKELRAPHLWWYHYRNRVNMLDGLTPSQADAMQSLLQWLDEVYGTSHNRVDDQFKRGVVSASSMGYLIHPGDVLVYRSEDSFEACLATSWLQQDATGVSTERPSEVPPRPFHKESERRWKVEAWSYRYTGEFYQTIKRLSIQLDAKSTHDAEISITDLDVFPLRFASQEVRDLLERRGKTFWDCRNGKYVSCSTKDTNYAPEQRYMIDCRTYDNISQTYGLSGNVAHNEEVLKVMRVTPAFIDQEDAPSEPDLYLFPRTVMGYDLERKRWEDVDVDRIRDIAWNKNAFSHRGTEFETRELTQAIIASHIASQTATGMPQSKDNGLVMLLQGATGTGKTFTVERAAEVFERPLYIMSCSDICKLRYLEDSLKEVFSLAKAWGCIVLLAEAEALLEWRTFNDTAQEARVSAFSHALKGYDGILILESNHLGELDEALKPLIQLVLHYEPLTQPQRAHVWRDLFSNLKLLCGNEIDFDNIAGYVDELAKREMNGHQMQSVITRARQLAQFQKSKMSAGHLQSVVKLIHFP</sequence>
<keyword evidence="3" id="KW-1185">Reference proteome</keyword>
<dbReference type="GO" id="GO:0016887">
    <property type="term" value="F:ATP hydrolysis activity"/>
    <property type="evidence" value="ECO:0007669"/>
    <property type="project" value="InterPro"/>
</dbReference>
<dbReference type="Pfam" id="PF22942">
    <property type="entry name" value="DUF7025"/>
    <property type="match status" value="1"/>
</dbReference>
<evidence type="ECO:0000313" key="2">
    <source>
        <dbReference type="EMBL" id="PTB62296.1"/>
    </source>
</evidence>
<gene>
    <name evidence="2" type="ORF">BBK36DRAFT_1129990</name>
</gene>
<dbReference type="Gene3D" id="3.40.50.300">
    <property type="entry name" value="P-loop containing nucleotide triphosphate hydrolases"/>
    <property type="match status" value="1"/>
</dbReference>
<accession>A0A2T4AYZ5</accession>
<dbReference type="GeneID" id="36599913"/>
<dbReference type="PANTHER" id="PTHR46411:SF2">
    <property type="entry name" value="AAA+ ATPASE DOMAIN-CONTAINING PROTEIN"/>
    <property type="match status" value="1"/>
</dbReference>
<dbReference type="InterPro" id="IPR003959">
    <property type="entry name" value="ATPase_AAA_core"/>
</dbReference>
<evidence type="ECO:0000313" key="3">
    <source>
        <dbReference type="Proteomes" id="UP000241546"/>
    </source>
</evidence>
<protein>
    <submittedName>
        <fullName evidence="2">P-loop containing nucleoside triphosphate hydrolase protein</fullName>
    </submittedName>
</protein>
<dbReference type="GO" id="GO:0005524">
    <property type="term" value="F:ATP binding"/>
    <property type="evidence" value="ECO:0007669"/>
    <property type="project" value="InterPro"/>
</dbReference>
<dbReference type="InterPro" id="IPR003593">
    <property type="entry name" value="AAA+_ATPase"/>
</dbReference>
<reference evidence="3" key="1">
    <citation type="submission" date="2016-07" db="EMBL/GenBank/DDBJ databases">
        <title>Multiple horizontal gene transfer events from other fungi enriched the ability of initially mycotrophic Trichoderma (Ascomycota) to feed on dead plant biomass.</title>
        <authorList>
            <consortium name="DOE Joint Genome Institute"/>
            <person name="Atanasova L."/>
            <person name="Chenthamara K."/>
            <person name="Zhang J."/>
            <person name="Grujic M."/>
            <person name="Henrissat B."/>
            <person name="Kuo A."/>
            <person name="Aerts A."/>
            <person name="Salamov A."/>
            <person name="Lipzen A."/>
            <person name="Labutti K."/>
            <person name="Barry K."/>
            <person name="Miao Y."/>
            <person name="Rahimi M.J."/>
            <person name="Shen Q."/>
            <person name="Grigoriev I.V."/>
            <person name="Kubicek C.P."/>
            <person name="Druzhinina I.S."/>
        </authorList>
    </citation>
    <scope>NUCLEOTIDE SEQUENCE [LARGE SCALE GENOMIC DNA]</scope>
    <source>
        <strain evidence="3">TUCIM 6016</strain>
    </source>
</reference>
<dbReference type="Proteomes" id="UP000241546">
    <property type="component" value="Unassembled WGS sequence"/>
</dbReference>
<dbReference type="SUPFAM" id="SSF52540">
    <property type="entry name" value="P-loop containing nucleoside triphosphate hydrolases"/>
    <property type="match status" value="1"/>
</dbReference>
<dbReference type="PANTHER" id="PTHR46411">
    <property type="entry name" value="FAMILY ATPASE, PUTATIVE-RELATED"/>
    <property type="match status" value="1"/>
</dbReference>
<name>A0A2T4AYZ5_9HYPO</name>
<dbReference type="InterPro" id="IPR054289">
    <property type="entry name" value="DUF7025"/>
</dbReference>
<dbReference type="OrthoDB" id="10042665at2759"/>
<feature type="domain" description="AAA+ ATPase" evidence="1">
    <location>
        <begin position="467"/>
        <end position="593"/>
    </location>
</feature>
<keyword evidence="2" id="KW-0378">Hydrolase</keyword>
<dbReference type="EMBL" id="KZ680224">
    <property type="protein sequence ID" value="PTB62296.1"/>
    <property type="molecule type" value="Genomic_DNA"/>
</dbReference>
<proteinExistence type="predicted"/>
<dbReference type="Pfam" id="PF00004">
    <property type="entry name" value="AAA"/>
    <property type="match status" value="1"/>
</dbReference>
<evidence type="ECO:0000259" key="1">
    <source>
        <dbReference type="SMART" id="SM00382"/>
    </source>
</evidence>
<dbReference type="InterPro" id="IPR027417">
    <property type="entry name" value="P-loop_NTPase"/>
</dbReference>
<dbReference type="SMART" id="SM00382">
    <property type="entry name" value="AAA"/>
    <property type="match status" value="1"/>
</dbReference>